<accession>A0A0P1KS06</accession>
<name>A0A0P1KS06_9SACH</name>
<organism evidence="1 2">
    <name type="scientific">Lachancea quebecensis</name>
    <dbReference type="NCBI Taxonomy" id="1654605"/>
    <lineage>
        <taxon>Eukaryota</taxon>
        <taxon>Fungi</taxon>
        <taxon>Dikarya</taxon>
        <taxon>Ascomycota</taxon>
        <taxon>Saccharomycotina</taxon>
        <taxon>Saccharomycetes</taxon>
        <taxon>Saccharomycetales</taxon>
        <taxon>Saccharomycetaceae</taxon>
        <taxon>Lachancea</taxon>
    </lineage>
</organism>
<dbReference type="Proteomes" id="UP000236544">
    <property type="component" value="Unassembled WGS sequence"/>
</dbReference>
<dbReference type="AlphaFoldDB" id="A0A0P1KS06"/>
<dbReference type="EMBL" id="LN890565">
    <property type="protein sequence ID" value="CUS21655.1"/>
    <property type="molecule type" value="Genomic_DNA"/>
</dbReference>
<evidence type="ECO:0000313" key="2">
    <source>
        <dbReference type="Proteomes" id="UP000236544"/>
    </source>
</evidence>
<reference evidence="2" key="1">
    <citation type="submission" date="2015-10" db="EMBL/GenBank/DDBJ databases">
        <authorList>
            <person name="Devillers H."/>
        </authorList>
    </citation>
    <scope>NUCLEOTIDE SEQUENCE [LARGE SCALE GENOMIC DNA]</scope>
</reference>
<gene>
    <name evidence="1" type="ORF">LAQU0_S03e07646g</name>
</gene>
<protein>
    <submittedName>
        <fullName evidence="1">LAQU0S03e07646g1_1</fullName>
    </submittedName>
</protein>
<evidence type="ECO:0000313" key="1">
    <source>
        <dbReference type="EMBL" id="CUS21655.1"/>
    </source>
</evidence>
<dbReference type="OrthoDB" id="4038005at2759"/>
<keyword evidence="2" id="KW-1185">Reference proteome</keyword>
<sequence length="330" mass="37587">MNDSACLISFSEDSDDSQDDTVVPFITLVRNRNVLPPSEFVNSIAKENLKNCHNLVFLLWLLNSSVHLSHEFVRSNRPFLLFSNCYSVSASHNYEEYLQIWPQSTKMAGGVANSFEVSVFPQALQFTELDQFHMDQLTLQYTQQFGHILNSYSLISSRKSSRYLTANLRALLRSYVHDMLFDLFFKWKSWGQITGKGFGLVSFSSLVGRFWNSYMSLQFDDSLQSFASTLNCKSDGKNFKQQPETDFSGCKSWRIRYGVWIDTVNGIMLLVNGVNGEGIGVVPAQGLDLTPQNVEQNISKLLLFVNMCLIECLSWELNDKTKTGLYIRGE</sequence>
<proteinExistence type="predicted"/>